<keyword evidence="2" id="KW-0732">Signal</keyword>
<dbReference type="InterPro" id="IPR036280">
    <property type="entry name" value="Multihaem_cyt_sf"/>
</dbReference>
<dbReference type="Proteomes" id="UP000769766">
    <property type="component" value="Unassembled WGS sequence"/>
</dbReference>
<dbReference type="SUPFAM" id="SSF48695">
    <property type="entry name" value="Multiheme cytochromes"/>
    <property type="match status" value="1"/>
</dbReference>
<evidence type="ECO:0000256" key="2">
    <source>
        <dbReference type="SAM" id="SignalP"/>
    </source>
</evidence>
<feature type="region of interest" description="Disordered" evidence="1">
    <location>
        <begin position="296"/>
        <end position="319"/>
    </location>
</feature>
<evidence type="ECO:0008006" key="5">
    <source>
        <dbReference type="Google" id="ProtNLM"/>
    </source>
</evidence>
<feature type="signal peptide" evidence="2">
    <location>
        <begin position="1"/>
        <end position="28"/>
    </location>
</feature>
<organism evidence="3 4">
    <name type="scientific">Tectimicrobiota bacterium</name>
    <dbReference type="NCBI Taxonomy" id="2528274"/>
    <lineage>
        <taxon>Bacteria</taxon>
        <taxon>Pseudomonadati</taxon>
        <taxon>Nitrospinota/Tectimicrobiota group</taxon>
        <taxon>Candidatus Tectimicrobiota</taxon>
    </lineage>
</organism>
<feature type="chain" id="PRO_5036806649" description="Doubled CXXCH motif domain-containing protein" evidence="2">
    <location>
        <begin position="29"/>
        <end position="384"/>
    </location>
</feature>
<dbReference type="AlphaFoldDB" id="A0A932CP59"/>
<protein>
    <recommendedName>
        <fullName evidence="5">Doubled CXXCH motif domain-containing protein</fullName>
    </recommendedName>
</protein>
<evidence type="ECO:0000313" key="4">
    <source>
        <dbReference type="Proteomes" id="UP000769766"/>
    </source>
</evidence>
<comment type="caution">
    <text evidence="3">The sequence shown here is derived from an EMBL/GenBank/DDBJ whole genome shotgun (WGS) entry which is preliminary data.</text>
</comment>
<dbReference type="Gene3D" id="1.10.1130.10">
    <property type="entry name" value="Flavocytochrome C3, Chain A"/>
    <property type="match status" value="1"/>
</dbReference>
<name>A0A932CP59_UNCTE</name>
<reference evidence="3" key="1">
    <citation type="submission" date="2020-07" db="EMBL/GenBank/DDBJ databases">
        <title>Huge and variable diversity of episymbiotic CPR bacteria and DPANN archaea in groundwater ecosystems.</title>
        <authorList>
            <person name="He C.Y."/>
            <person name="Keren R."/>
            <person name="Whittaker M."/>
            <person name="Farag I.F."/>
            <person name="Doudna J."/>
            <person name="Cate J.H.D."/>
            <person name="Banfield J.F."/>
        </authorList>
    </citation>
    <scope>NUCLEOTIDE SEQUENCE</scope>
    <source>
        <strain evidence="3">NC_groundwater_672_Ag_B-0.1um_62_36</strain>
    </source>
</reference>
<evidence type="ECO:0000256" key="1">
    <source>
        <dbReference type="SAM" id="MobiDB-lite"/>
    </source>
</evidence>
<proteinExistence type="predicted"/>
<sequence>MTDRRWTLAIAVLLAMAVLTFWAGSAQALHKSSSSGRFDCDGCHAMHQSYGTDGGYGGSLEYYNQWEAWGVGTNADTNYGRRLLKTRRSSYLCLQCHDRGTNQTGGGRVGLSNKIVVDTTQPNGKPATNVGAGGYFYGMTSLPTVEGGGFDNGNAHAVDAAIPGHPESTESETEVLWCRKCHHHHGTGATDTSNANLPNGDPVKPLGLKVSAFRNLIVRDADNVVGREIDPSGQPTNSYYTEGLELFCQRCHDLNTWSALGDAYHPVGSNTRISIAGLAAGTNYESGMDDTDTFTGQPIIKPQDPSGTDNRTAGLATRDPGDDDNVTCLTCHYAHGGPYEKMLRWDYGNYLYTWSDPNSDTTGVRKVSGVPTDPAAGCQMCHAR</sequence>
<dbReference type="EMBL" id="JACPRF010000267">
    <property type="protein sequence ID" value="MBI2876978.1"/>
    <property type="molecule type" value="Genomic_DNA"/>
</dbReference>
<gene>
    <name evidence="3" type="ORF">HYY20_08865</name>
</gene>
<evidence type="ECO:0000313" key="3">
    <source>
        <dbReference type="EMBL" id="MBI2876978.1"/>
    </source>
</evidence>
<accession>A0A932CP59</accession>